<evidence type="ECO:0000313" key="2">
    <source>
        <dbReference type="EMBL" id="MEK0187280.1"/>
    </source>
</evidence>
<name>A0ABU8YSG2_9CYAN</name>
<feature type="region of interest" description="Disordered" evidence="1">
    <location>
        <begin position="37"/>
        <end position="84"/>
    </location>
</feature>
<organism evidence="2 3">
    <name type="scientific">Microcoleus anatoxicus PTRS2</name>
    <dbReference type="NCBI Taxonomy" id="2705321"/>
    <lineage>
        <taxon>Bacteria</taxon>
        <taxon>Bacillati</taxon>
        <taxon>Cyanobacteriota</taxon>
        <taxon>Cyanophyceae</taxon>
        <taxon>Oscillatoriophycideae</taxon>
        <taxon>Oscillatoriales</taxon>
        <taxon>Microcoleaceae</taxon>
        <taxon>Microcoleus</taxon>
        <taxon>Microcoleus anatoxicus</taxon>
    </lineage>
</organism>
<dbReference type="Proteomes" id="UP001384579">
    <property type="component" value="Unassembled WGS sequence"/>
</dbReference>
<keyword evidence="3" id="KW-1185">Reference proteome</keyword>
<proteinExistence type="predicted"/>
<accession>A0ABU8YSG2</accession>
<evidence type="ECO:0000313" key="3">
    <source>
        <dbReference type="Proteomes" id="UP001384579"/>
    </source>
</evidence>
<reference evidence="2 3" key="1">
    <citation type="journal article" date="2020" name="Harmful Algae">
        <title>Molecular and morphological characterization of a novel dihydroanatoxin-a producing Microcoleus species (cyanobacteria) from the Russian River, California, USA.</title>
        <authorList>
            <person name="Conklin K.Y."/>
            <person name="Stancheva R."/>
            <person name="Otten T.G."/>
            <person name="Fadness R."/>
            <person name="Boyer G.L."/>
            <person name="Read B."/>
            <person name="Zhang X."/>
            <person name="Sheath R.G."/>
        </authorList>
    </citation>
    <scope>NUCLEOTIDE SEQUENCE [LARGE SCALE GENOMIC DNA]</scope>
    <source>
        <strain evidence="2 3">PTRS2</strain>
    </source>
</reference>
<evidence type="ECO:0000256" key="1">
    <source>
        <dbReference type="SAM" id="MobiDB-lite"/>
    </source>
</evidence>
<sequence length="265" mass="28910">MLKQLTGFLAINFLTLGLIKLEMQSARAVIVGQRPTTNSSTQFKEPLFNAPPSPPPDVENSGNRSDGGSRGCQDVANQSTGSEQQSLMALVPVSESKDSTSVFGLTVSANPTLWFYVPYQSTSSGKFVLYDGGSKPVYEIPFKLSGKSGVVQISLPSSVSLQIDRQYQWYFNIYCEPRQPPISVSGNIKRVNFSNPVLRSQLEKATVSDRISILAANGIWYDALTAAAEIRKTDPNDGHWPSLLRQIGLSNIASEPIVECCKTEN</sequence>
<gene>
    <name evidence="2" type="ORF">WMG39_20850</name>
</gene>
<dbReference type="InterPro" id="IPR010328">
    <property type="entry name" value="DUF928"/>
</dbReference>
<protein>
    <submittedName>
        <fullName evidence="2">DUF928 domain-containing protein</fullName>
    </submittedName>
</protein>
<dbReference type="Pfam" id="PF06051">
    <property type="entry name" value="DUF928"/>
    <property type="match status" value="1"/>
</dbReference>
<comment type="caution">
    <text evidence="2">The sequence shown here is derived from an EMBL/GenBank/DDBJ whole genome shotgun (WGS) entry which is preliminary data.</text>
</comment>
<feature type="compositionally biased region" description="Polar residues" evidence="1">
    <location>
        <begin position="75"/>
        <end position="84"/>
    </location>
</feature>
<dbReference type="EMBL" id="JBBLXS010000330">
    <property type="protein sequence ID" value="MEK0187280.1"/>
    <property type="molecule type" value="Genomic_DNA"/>
</dbReference>
<dbReference type="RefSeq" id="WP_340541772.1">
    <property type="nucleotide sequence ID" value="NZ_JBBLXS010000330.1"/>
</dbReference>